<dbReference type="OrthoDB" id="3002483at2759"/>
<sequence length="180" mass="20174">MNTAPSELSSSILFFTLSLIPINILRYPALVLAAISVVVYSIYRNPPSARLIQVNDVIVVVDGILTRAKVECMRDHLLLVEYEARLLRTKLSASKIRSYLLELRAMSWKHSLQNGMTISRNLAKCERELRDIQTSLLLLIESAYQRKLAENLDLNPQIVDGFSSFGLSARLLQVAAVCKG</sequence>
<dbReference type="EMBL" id="JACAZH010000001">
    <property type="protein sequence ID" value="KAF7378088.1"/>
    <property type="molecule type" value="Genomic_DNA"/>
</dbReference>
<organism evidence="2 3">
    <name type="scientific">Mycena sanguinolenta</name>
    <dbReference type="NCBI Taxonomy" id="230812"/>
    <lineage>
        <taxon>Eukaryota</taxon>
        <taxon>Fungi</taxon>
        <taxon>Dikarya</taxon>
        <taxon>Basidiomycota</taxon>
        <taxon>Agaricomycotina</taxon>
        <taxon>Agaricomycetes</taxon>
        <taxon>Agaricomycetidae</taxon>
        <taxon>Agaricales</taxon>
        <taxon>Marasmiineae</taxon>
        <taxon>Mycenaceae</taxon>
        <taxon>Mycena</taxon>
    </lineage>
</organism>
<dbReference type="AlphaFoldDB" id="A0A8H7DMR6"/>
<feature type="transmembrane region" description="Helical" evidence="1">
    <location>
        <begin position="12"/>
        <end position="43"/>
    </location>
</feature>
<keyword evidence="1" id="KW-1133">Transmembrane helix</keyword>
<dbReference type="Proteomes" id="UP000623467">
    <property type="component" value="Unassembled WGS sequence"/>
</dbReference>
<keyword evidence="1" id="KW-0812">Transmembrane</keyword>
<name>A0A8H7DMR6_9AGAR</name>
<reference evidence="2" key="1">
    <citation type="submission" date="2020-05" db="EMBL/GenBank/DDBJ databases">
        <title>Mycena genomes resolve the evolution of fungal bioluminescence.</title>
        <authorList>
            <person name="Tsai I.J."/>
        </authorList>
    </citation>
    <scope>NUCLEOTIDE SEQUENCE</scope>
    <source>
        <strain evidence="2">160909Yilan</strain>
    </source>
</reference>
<accession>A0A8H7DMR6</accession>
<keyword evidence="1" id="KW-0472">Membrane</keyword>
<evidence type="ECO:0000313" key="2">
    <source>
        <dbReference type="EMBL" id="KAF7378088.1"/>
    </source>
</evidence>
<evidence type="ECO:0000256" key="1">
    <source>
        <dbReference type="SAM" id="Phobius"/>
    </source>
</evidence>
<keyword evidence="3" id="KW-1185">Reference proteome</keyword>
<evidence type="ECO:0000313" key="3">
    <source>
        <dbReference type="Proteomes" id="UP000623467"/>
    </source>
</evidence>
<proteinExistence type="predicted"/>
<comment type="caution">
    <text evidence="2">The sequence shown here is derived from an EMBL/GenBank/DDBJ whole genome shotgun (WGS) entry which is preliminary data.</text>
</comment>
<protein>
    <submittedName>
        <fullName evidence="2">Uncharacterized protein</fullName>
    </submittedName>
</protein>
<gene>
    <name evidence="2" type="ORF">MSAN_00233000</name>
</gene>